<dbReference type="PROSITE" id="PS50067">
    <property type="entry name" value="KINESIN_MOTOR_2"/>
    <property type="match status" value="1"/>
</dbReference>
<evidence type="ECO:0000256" key="5">
    <source>
        <dbReference type="PROSITE-ProRule" id="PRU00283"/>
    </source>
</evidence>
<feature type="compositionally biased region" description="Basic and acidic residues" evidence="6">
    <location>
        <begin position="948"/>
        <end position="957"/>
    </location>
</feature>
<evidence type="ECO:0000256" key="3">
    <source>
        <dbReference type="ARBA" id="ARBA00022840"/>
    </source>
</evidence>
<feature type="region of interest" description="Disordered" evidence="6">
    <location>
        <begin position="1455"/>
        <end position="1528"/>
    </location>
</feature>
<proteinExistence type="inferred from homology"/>
<feature type="compositionally biased region" description="Polar residues" evidence="6">
    <location>
        <begin position="924"/>
        <end position="936"/>
    </location>
</feature>
<feature type="compositionally biased region" description="Basic and acidic residues" evidence="6">
    <location>
        <begin position="832"/>
        <end position="854"/>
    </location>
</feature>
<comment type="similarity">
    <text evidence="5">Belongs to the TRAFAC class myosin-kinesin ATPase superfamily. Kinesin family.</text>
</comment>
<dbReference type="GO" id="GO:0008017">
    <property type="term" value="F:microtubule binding"/>
    <property type="evidence" value="ECO:0007669"/>
    <property type="project" value="InterPro"/>
</dbReference>
<evidence type="ECO:0000256" key="6">
    <source>
        <dbReference type="SAM" id="MobiDB-lite"/>
    </source>
</evidence>
<feature type="compositionally biased region" description="Basic and acidic residues" evidence="6">
    <location>
        <begin position="1237"/>
        <end position="1259"/>
    </location>
</feature>
<dbReference type="GO" id="GO:0007018">
    <property type="term" value="P:microtubule-based movement"/>
    <property type="evidence" value="ECO:0007669"/>
    <property type="project" value="InterPro"/>
</dbReference>
<feature type="region of interest" description="Disordered" evidence="6">
    <location>
        <begin position="1088"/>
        <end position="1141"/>
    </location>
</feature>
<evidence type="ECO:0000256" key="2">
    <source>
        <dbReference type="ARBA" id="ARBA00022741"/>
    </source>
</evidence>
<feature type="compositionally biased region" description="Polar residues" evidence="6">
    <location>
        <begin position="1519"/>
        <end position="1528"/>
    </location>
</feature>
<evidence type="ECO:0000313" key="8">
    <source>
        <dbReference type="Proteomes" id="UP000050790"/>
    </source>
</evidence>
<dbReference type="Gene3D" id="3.40.850.10">
    <property type="entry name" value="Kinesin motor domain"/>
    <property type="match status" value="1"/>
</dbReference>
<protein>
    <submittedName>
        <fullName evidence="9">Kinesin motor domain-containing protein</fullName>
    </submittedName>
</protein>
<feature type="compositionally biased region" description="Basic and acidic residues" evidence="6">
    <location>
        <begin position="1117"/>
        <end position="1133"/>
    </location>
</feature>
<evidence type="ECO:0000313" key="9">
    <source>
        <dbReference type="WBParaSite" id="SMRG1_39380.2"/>
    </source>
</evidence>
<keyword evidence="2" id="KW-0547">Nucleotide-binding</keyword>
<feature type="compositionally biased region" description="Low complexity" evidence="6">
    <location>
        <begin position="1459"/>
        <end position="1490"/>
    </location>
</feature>
<feature type="domain" description="Kinesin motor" evidence="7">
    <location>
        <begin position="160"/>
        <end position="444"/>
    </location>
</feature>
<keyword evidence="4" id="KW-0963">Cytoplasm</keyword>
<feature type="region of interest" description="Disordered" evidence="6">
    <location>
        <begin position="1237"/>
        <end position="1285"/>
    </location>
</feature>
<organism evidence="8 9">
    <name type="scientific">Schistosoma margrebowiei</name>
    <dbReference type="NCBI Taxonomy" id="48269"/>
    <lineage>
        <taxon>Eukaryota</taxon>
        <taxon>Metazoa</taxon>
        <taxon>Spiralia</taxon>
        <taxon>Lophotrochozoa</taxon>
        <taxon>Platyhelminthes</taxon>
        <taxon>Trematoda</taxon>
        <taxon>Digenea</taxon>
        <taxon>Strigeidida</taxon>
        <taxon>Schistosomatoidea</taxon>
        <taxon>Schistosomatidae</taxon>
        <taxon>Schistosoma</taxon>
    </lineage>
</organism>
<feature type="compositionally biased region" description="Low complexity" evidence="6">
    <location>
        <begin position="1300"/>
        <end position="1311"/>
    </location>
</feature>
<evidence type="ECO:0000256" key="4">
    <source>
        <dbReference type="ARBA" id="ARBA00023212"/>
    </source>
</evidence>
<feature type="compositionally biased region" description="Basic and acidic residues" evidence="6">
    <location>
        <begin position="1269"/>
        <end position="1285"/>
    </location>
</feature>
<keyword evidence="3" id="KW-0067">ATP-binding</keyword>
<sequence length="1672" mass="185787">MQSHSEDHHQSVINRGEINPSIVNTHQRVDNEIGQDQNIEQDKIIHQLIQSNKGSKINQQQPSVTQISAAASFFTRAGQKLTITNNSKRKRKILSNDVIDINHLTGYNTLSTLYRYNQQSKCLTGFSEVIHHHPPPMPPTLLKWSRNGTNNSILNNKTGKVKIILQLRSDHEIDKGSQQKISYLTVEKRKNQVCLNDPNINGSESITNIKCSNLHGPKLFAMDGIFTEEDSMAELCAFALTDIIQSVVNGSDGCLISFGTRDSIKSNSMFGDDKQSSGLGIIPSAISWLFRLITEQKERTGARFSVRISAVEVYGKEEALRDLLSSVSNTTDAAGANAPGVYLREDPISGTQLENQSELRAPTADKAAFYLDSALSARYQSITTDGSPAKSLTDSSPLDSNSSNPAILWKRNSHLFFTLHIYQYRVERSGIGSGEVQHGDTTLSSQCSTCVMAGSLMNQSNLTVETGDLTSIVPNGNHIQLVKPQSLESWTVNNNTNNSNNNLNDHELNTQTNSIPHTSNVNQITNVNPIMKQSSNECYLTKSFMNHSDTNAPIAKVKPFVKDWIQKHSTLPINTTMQEDFTKTNENHQLQLMKSDGNELCTVINANLSMALGEIGNDGQSIRHHIFHGKTEFMKPEDNSCSNISNSKALSNALFGNVALQSKQPFINSLQTSSNFARIAAWVKSVSVETYNTQESGLNQSGESNVMIKPRESSTNICTNAKHDPSAHHQTCYCSNNSQNEIMFSGESNFISHQMTRSRVCNYENAIIQSPQCMKISKLRRGRSVPPNSIQEGCHSELPCPFDECTKQDSVTASERTTVPLPISVSSGPLYGKEEKLNISRKSDRDIPSSRRPDGSSNPHLHKEPQGASDTQNIVSCDNKTQYNSDIFDEKLSHQPTGFWASSKKSHFRINTKPFHGETVGFSPTTTSQYSNTHVKTSPLRKTCFSPETKKKSSKLHQENESHLLVCTSPKSSKCQRTHSICSSTESEHSFNKNDVFLDSCTIHKSDHAQNDDSIGTKSNILQTTVGKKLSKEIRTKTSKGRLSFLTSPLFGKRKEKEAKSSETAVVKDTKHIDHQTVKNFDLRLKPLTKDSDHSNQNKHSSSQVDTPESQTRIRCIRRDKSSSKHIQSEKQHNSSKNTLLSNAHATNIPLTFNTSMASTKISSMQSSSGHGSECSSSLLTEHTSAWNSKAEPNTSLRCRCKRHHHHHHTHQHHHHSGNGQRCHRCFQLSHACRPDHHNNRKCEAVSETRRPADGKRSSESGNSVSGHRKVENKETEEHDKHCNDGKVLLESFETGKLSIGIPSSNISGSGPRRGGGHASSGYESIVRDSEASSHADSTSGSSAGGVGVITANVKKNKTIPQKHCTTQEYCEHCHRINQTNVSLDERIKESQVIQSSNMNSYCKEELDKNEPSIQSNSHKIHYNLQTVQRLHTSKIDSDVNNQELSCQGFQQIHLTSPSKQSSQQHSTNSKSSATSKTVTSQSHSSSSTSHRSRSAPPCSEDTSEETSSSPISVRYVSNKPSENLSSQISTNVKNSVLENSSNVSCILPMYAEEVQEMERQIRYEKTYDLLAQQDMLKMELMTAKDRLLIDPSTWSFDLYVAEQMDPDDPSFLEALEKETEILRKRVDACKSHIMLITCFDTQFKSGQLSNVINNSRMNQTINITYTNTDLN</sequence>
<feature type="region of interest" description="Disordered" evidence="6">
    <location>
        <begin position="811"/>
        <end position="874"/>
    </location>
</feature>
<dbReference type="InterPro" id="IPR027417">
    <property type="entry name" value="P-loop_NTPase"/>
</dbReference>
<dbReference type="PANTHER" id="PTHR21608">
    <property type="entry name" value="KINESIN-LIKE PROTEIN CG14535"/>
    <property type="match status" value="1"/>
</dbReference>
<evidence type="ECO:0000256" key="1">
    <source>
        <dbReference type="ARBA" id="ARBA00004245"/>
    </source>
</evidence>
<reference evidence="9" key="1">
    <citation type="submission" date="2023-11" db="UniProtKB">
        <authorList>
            <consortium name="WormBaseParasite"/>
        </authorList>
    </citation>
    <scope>IDENTIFICATION</scope>
</reference>
<accession>A0AA84ZPU4</accession>
<dbReference type="GO" id="GO:0005524">
    <property type="term" value="F:ATP binding"/>
    <property type="evidence" value="ECO:0007669"/>
    <property type="project" value="UniProtKB-KW"/>
</dbReference>
<name>A0AA84ZPU4_9TREM</name>
<dbReference type="PANTHER" id="PTHR21608:SF7">
    <property type="entry name" value="KINESIN-LIKE PROTEIN CG14535"/>
    <property type="match status" value="1"/>
</dbReference>
<dbReference type="InterPro" id="IPR001752">
    <property type="entry name" value="Kinesin_motor_dom"/>
</dbReference>
<dbReference type="GO" id="GO:0005856">
    <property type="term" value="C:cytoskeleton"/>
    <property type="evidence" value="ECO:0007669"/>
    <property type="project" value="UniProtKB-SubCell"/>
</dbReference>
<feature type="compositionally biased region" description="Polar residues" evidence="6">
    <location>
        <begin position="1098"/>
        <end position="1113"/>
    </location>
</feature>
<feature type="region of interest" description="Disordered" evidence="6">
    <location>
        <begin position="924"/>
        <end position="957"/>
    </location>
</feature>
<dbReference type="InterPro" id="IPR036961">
    <property type="entry name" value="Kinesin_motor_dom_sf"/>
</dbReference>
<dbReference type="SUPFAM" id="SSF52540">
    <property type="entry name" value="P-loop containing nucleoside triphosphate hydrolases"/>
    <property type="match status" value="1"/>
</dbReference>
<dbReference type="InterPro" id="IPR027640">
    <property type="entry name" value="Kinesin-like_fam"/>
</dbReference>
<comment type="caution">
    <text evidence="5">Lacks conserved residue(s) required for the propagation of feature annotation.</text>
</comment>
<keyword evidence="4" id="KW-0206">Cytoskeleton</keyword>
<feature type="region of interest" description="Disordered" evidence="6">
    <location>
        <begin position="1300"/>
        <end position="1347"/>
    </location>
</feature>
<dbReference type="Pfam" id="PF00225">
    <property type="entry name" value="Kinesin"/>
    <property type="match status" value="1"/>
</dbReference>
<dbReference type="WBParaSite" id="SMRG1_39380.2">
    <property type="protein sequence ID" value="SMRG1_39380.2"/>
    <property type="gene ID" value="SMRG1_39380"/>
</dbReference>
<dbReference type="SMART" id="SM00129">
    <property type="entry name" value="KISc"/>
    <property type="match status" value="1"/>
</dbReference>
<dbReference type="GO" id="GO:0003777">
    <property type="term" value="F:microtubule motor activity"/>
    <property type="evidence" value="ECO:0007669"/>
    <property type="project" value="InterPro"/>
</dbReference>
<evidence type="ECO:0000259" key="7">
    <source>
        <dbReference type="PROSITE" id="PS50067"/>
    </source>
</evidence>
<dbReference type="Proteomes" id="UP000050790">
    <property type="component" value="Unassembled WGS sequence"/>
</dbReference>
<comment type="subcellular location">
    <subcellularLocation>
        <location evidence="1">Cytoplasm</location>
        <location evidence="1">Cytoskeleton</location>
    </subcellularLocation>
</comment>